<evidence type="ECO:0000259" key="1">
    <source>
        <dbReference type="Pfam" id="PF19501"/>
    </source>
</evidence>
<comment type="caution">
    <text evidence="4">The sequence shown here is derived from an EMBL/GenBank/DDBJ whole genome shotgun (WGS) entry which is preliminary data.</text>
</comment>
<dbReference type="InterPro" id="IPR045793">
    <property type="entry name" value="PcRGLX/YetA-like"/>
</dbReference>
<evidence type="ECO:0000313" key="4">
    <source>
        <dbReference type="EMBL" id="HJC68661.1"/>
    </source>
</evidence>
<protein>
    <submittedName>
        <fullName evidence="4">Tat pathway signal sequence domain protein</fullName>
    </submittedName>
</protein>
<reference evidence="4" key="2">
    <citation type="submission" date="2021-04" db="EMBL/GenBank/DDBJ databases">
        <authorList>
            <person name="Gilroy R."/>
        </authorList>
    </citation>
    <scope>NUCLEOTIDE SEQUENCE</scope>
    <source>
        <strain evidence="4">CHK130-7132</strain>
    </source>
</reference>
<feature type="domain" description="PcRGLX/YetA-like N-terminal RIFT barrel" evidence="1">
    <location>
        <begin position="9"/>
        <end position="76"/>
    </location>
</feature>
<reference evidence="4" key="1">
    <citation type="journal article" date="2021" name="PeerJ">
        <title>Extensive microbial diversity within the chicken gut microbiome revealed by metagenomics and culture.</title>
        <authorList>
            <person name="Gilroy R."/>
            <person name="Ravi A."/>
            <person name="Getino M."/>
            <person name="Pursley I."/>
            <person name="Horton D.L."/>
            <person name="Alikhan N.F."/>
            <person name="Baker D."/>
            <person name="Gharbi K."/>
            <person name="Hall N."/>
            <person name="Watson M."/>
            <person name="Adriaenssens E.M."/>
            <person name="Foster-Nyarko E."/>
            <person name="Jarju S."/>
            <person name="Secka A."/>
            <person name="Antonio M."/>
            <person name="Oren A."/>
            <person name="Chaudhuri R.R."/>
            <person name="La Ragione R."/>
            <person name="Hildebrand F."/>
            <person name="Pallen M.J."/>
        </authorList>
    </citation>
    <scope>NUCLEOTIDE SEQUENCE</scope>
    <source>
        <strain evidence="4">CHK130-7132</strain>
    </source>
</reference>
<dbReference type="PANTHER" id="PTHR40081:SF1">
    <property type="entry name" value="TAT PATHWAY SIGNAL SEQUENCE DOMAIN PROTEIN"/>
    <property type="match status" value="1"/>
</dbReference>
<dbReference type="AlphaFoldDB" id="A0A9D2PZI7"/>
<dbReference type="Proteomes" id="UP000823854">
    <property type="component" value="Unassembled WGS sequence"/>
</dbReference>
<dbReference type="InterPro" id="IPR048331">
    <property type="entry name" value="PcRGLX/YetA_3rd"/>
</dbReference>
<dbReference type="Pfam" id="PF19501">
    <property type="entry name" value="PcRGLX_1st"/>
    <property type="match status" value="1"/>
</dbReference>
<dbReference type="EMBL" id="DWWC01000067">
    <property type="protein sequence ID" value="HJC68661.1"/>
    <property type="molecule type" value="Genomic_DNA"/>
</dbReference>
<accession>A0A9D2PZI7</accession>
<gene>
    <name evidence="4" type="ORF">H9932_03140</name>
</gene>
<dbReference type="Pfam" id="PF21346">
    <property type="entry name" value="PcRGLX_3rd"/>
    <property type="match status" value="1"/>
</dbReference>
<proteinExistence type="predicted"/>
<evidence type="ECO:0000259" key="2">
    <source>
        <dbReference type="Pfam" id="PF21345"/>
    </source>
</evidence>
<name>A0A9D2PZI7_9MICO</name>
<organism evidence="4 5">
    <name type="scientific">Candidatus Brachybacterium intestinipullorum</name>
    <dbReference type="NCBI Taxonomy" id="2838512"/>
    <lineage>
        <taxon>Bacteria</taxon>
        <taxon>Bacillati</taxon>
        <taxon>Actinomycetota</taxon>
        <taxon>Actinomycetes</taxon>
        <taxon>Micrococcales</taxon>
        <taxon>Dermabacteraceae</taxon>
        <taxon>Brachybacterium</taxon>
    </lineage>
</organism>
<evidence type="ECO:0000259" key="3">
    <source>
        <dbReference type="Pfam" id="PF21346"/>
    </source>
</evidence>
<feature type="domain" description="PcRGLX/YetA-like C-terminal alpha/alpha toroid" evidence="3">
    <location>
        <begin position="451"/>
        <end position="865"/>
    </location>
</feature>
<sequence>MTTLPETAINLLEPREGTAAVPVQWGVPWPQGAMRELPGLELASEQDVHALDSWVTARWPDGSVKWTGHAGTAPAGEARLVPREPSSQAPPGVRIAHGEDGTITAASDLLQVVVGPGEAAIRRLVVDGREVGVDGRIVATSSQTPHPQSPRREHTVRTTEVRVERAGAVQAVLRLAGHHEIDGESVLPFVLRLYVTAGSRRIRAVHSLVWDADPERLFLTSLGLRLDVPLRAAPYDRHVRLAGSSGGFLAEAVQGVTGLRRDPGEEVRRAQIEGRPTPPLETWAQAVSGRLRFVPCWDAWTLRQLSPDGCTVAKRTDAEHPWVAAPGGTRSRGYAYVGDVQGGIGAGLRDFWKLVPTQLDVEGARSGTASLTVWMYAPSAEPMDLRFYHDGLGQESHADQLDALEITYEDYEPGFGQARGIARTHELVIDAFPETPSAAELSALAAACALPPQPAVSPERLRSAGVFGIWAPVDRSTPQRTHLEDRLLFLREHYLREVEQRRWYGFWDYGDVMHTYDSDRHTWRYDVGGYAWDNSELSPDLWLWTDFLRSGDASVFRLAEAMSRHTGEVDQYHLGPFAGLGTRHNVQHFGCSAKQLRVSSAVYRRHHYFLTADERVGELLDEVAASEEALLRVDATRKVRTDVYSPDRRALAIGLGTDLGALLGAWLTAWERHGDADAEQKIRSALAGIGRLPQGFFTGEALWDLEERRFDTTRDRIQVSHLAAVFGLAEIVPELLELVDEADFARAWDEYCRYYLAPGEEQAERFGAPLTGISLIPAYSRLLAQHAARSGEAELAARAWRAFLLGEGDQVNSDSMVARADWSLTRIDGPEVMEPVDEAAFLGTNGCAQYGLSAIANLALIGDHLPEQIPYLGPDTLPAAPKETR</sequence>
<dbReference type="InterPro" id="IPR048329">
    <property type="entry name" value="PcRGLX_1st"/>
</dbReference>
<dbReference type="PANTHER" id="PTHR40081">
    <property type="entry name" value="CONCANAVALIN A-LIKE LECTIN/GLUCANASE"/>
    <property type="match status" value="1"/>
</dbReference>
<dbReference type="Pfam" id="PF21345">
    <property type="entry name" value="PcRGLX_2nd"/>
    <property type="match status" value="1"/>
</dbReference>
<feature type="domain" description="PcRGLX/YetA-like central beta-sandwich" evidence="2">
    <location>
        <begin position="106"/>
        <end position="445"/>
    </location>
</feature>
<dbReference type="InterPro" id="IPR048330">
    <property type="entry name" value="PcRGLX/YetA_2nd"/>
</dbReference>
<evidence type="ECO:0000313" key="5">
    <source>
        <dbReference type="Proteomes" id="UP000823854"/>
    </source>
</evidence>